<dbReference type="Pfam" id="PF01554">
    <property type="entry name" value="MatE"/>
    <property type="match status" value="2"/>
</dbReference>
<dbReference type="EMBL" id="CP032101">
    <property type="protein sequence ID" value="AXX85908.1"/>
    <property type="molecule type" value="Genomic_DNA"/>
</dbReference>
<feature type="transmembrane region" description="Helical" evidence="7">
    <location>
        <begin position="135"/>
        <end position="157"/>
    </location>
</feature>
<feature type="transmembrane region" description="Helical" evidence="7">
    <location>
        <begin position="49"/>
        <end position="77"/>
    </location>
</feature>
<dbReference type="PIRSF" id="PIRSF006603">
    <property type="entry name" value="DinF"/>
    <property type="match status" value="1"/>
</dbReference>
<evidence type="ECO:0000256" key="5">
    <source>
        <dbReference type="ARBA" id="ARBA00022989"/>
    </source>
</evidence>
<evidence type="ECO:0000256" key="1">
    <source>
        <dbReference type="ARBA" id="ARBA00004651"/>
    </source>
</evidence>
<feature type="transmembrane region" description="Helical" evidence="7">
    <location>
        <begin position="252"/>
        <end position="271"/>
    </location>
</feature>
<dbReference type="GO" id="GO:0042910">
    <property type="term" value="F:xenobiotic transmembrane transporter activity"/>
    <property type="evidence" value="ECO:0007669"/>
    <property type="project" value="InterPro"/>
</dbReference>
<keyword evidence="4 7" id="KW-0812">Transmembrane</keyword>
<feature type="transmembrane region" description="Helical" evidence="7">
    <location>
        <begin position="198"/>
        <end position="215"/>
    </location>
</feature>
<evidence type="ECO:0000256" key="6">
    <source>
        <dbReference type="ARBA" id="ARBA00023136"/>
    </source>
</evidence>
<evidence type="ECO:0000256" key="2">
    <source>
        <dbReference type="ARBA" id="ARBA00022448"/>
    </source>
</evidence>
<feature type="transmembrane region" description="Helical" evidence="7">
    <location>
        <begin position="169"/>
        <end position="192"/>
    </location>
</feature>
<dbReference type="PANTHER" id="PTHR43549:SF3">
    <property type="entry name" value="MULTIDRUG RESISTANCE PROTEIN YPNP-RELATED"/>
    <property type="match status" value="1"/>
</dbReference>
<evidence type="ECO:0000256" key="3">
    <source>
        <dbReference type="ARBA" id="ARBA00022475"/>
    </source>
</evidence>
<dbReference type="Proteomes" id="UP000264693">
    <property type="component" value="Chromosome"/>
</dbReference>
<feature type="transmembrane region" description="Helical" evidence="7">
    <location>
        <begin position="322"/>
        <end position="340"/>
    </location>
</feature>
<organism evidence="8 9">
    <name type="scientific">Malaciobacter marinus</name>
    <dbReference type="NCBI Taxonomy" id="505249"/>
    <lineage>
        <taxon>Bacteria</taxon>
        <taxon>Pseudomonadati</taxon>
        <taxon>Campylobacterota</taxon>
        <taxon>Epsilonproteobacteria</taxon>
        <taxon>Campylobacterales</taxon>
        <taxon>Arcobacteraceae</taxon>
        <taxon>Malaciobacter</taxon>
    </lineage>
</organism>
<keyword evidence="5 7" id="KW-1133">Transmembrane helix</keyword>
<dbReference type="InterPro" id="IPR048279">
    <property type="entry name" value="MdtK-like"/>
</dbReference>
<dbReference type="KEGG" id="amar:AMRN_0108"/>
<proteinExistence type="predicted"/>
<protein>
    <submittedName>
        <fullName evidence="8">MATE family efflux protein</fullName>
    </submittedName>
</protein>
<keyword evidence="6 7" id="KW-0472">Membrane</keyword>
<dbReference type="NCBIfam" id="TIGR00797">
    <property type="entry name" value="matE"/>
    <property type="match status" value="1"/>
</dbReference>
<keyword evidence="2" id="KW-0813">Transport</keyword>
<comment type="subcellular location">
    <subcellularLocation>
        <location evidence="1">Cell membrane</location>
        <topology evidence="1">Multi-pass membrane protein</topology>
    </subcellularLocation>
</comment>
<reference evidence="8 9" key="1">
    <citation type="submission" date="2018-08" db="EMBL/GenBank/DDBJ databases">
        <title>Complete genome of the Arcobacter marinus type strain JCM 15502.</title>
        <authorList>
            <person name="Miller W.G."/>
            <person name="Yee E."/>
            <person name="Huynh S."/>
            <person name="Parker C.T."/>
        </authorList>
    </citation>
    <scope>NUCLEOTIDE SEQUENCE [LARGE SCALE GENOMIC DNA]</scope>
    <source>
        <strain evidence="8 9">JCM 15502</strain>
    </source>
</reference>
<feature type="transmembrane region" description="Helical" evidence="7">
    <location>
        <begin position="360"/>
        <end position="378"/>
    </location>
</feature>
<dbReference type="GO" id="GO:0005886">
    <property type="term" value="C:plasma membrane"/>
    <property type="evidence" value="ECO:0007669"/>
    <property type="project" value="UniProtKB-SubCell"/>
</dbReference>
<dbReference type="RefSeq" id="WP_228150833.1">
    <property type="nucleotide sequence ID" value="NZ_CP032101.1"/>
</dbReference>
<gene>
    <name evidence="8" type="ORF">AMRN_0108</name>
</gene>
<feature type="transmembrane region" description="Helical" evidence="7">
    <location>
        <begin position="21"/>
        <end position="43"/>
    </location>
</feature>
<sequence>MKKKSHLLNDNIPSLLKQITIPASTGMFFNTMYNVVDTFYAGLISTQAISALSLSFMIFFTIIGLGYGFSSAITALIGNASGRSKSFLASIYAHKGIFFMQLLAIVLTIIGFIISPYLFKLLGASGEYLQMALDYIYIILAGTIFFMTNFALNAILVSKGDTKAYRNTLIFGFFANLALNPLFIYGFLFVPAMGLKGIALSTILIQLLNASYLLLKVMDTKLVHFNKINYFFPHKKIYKDLINQGIPSSMNMLIMSIGSLFLMYFVSLYGVKAVAGYGVGFRVEQIMLLPALGLSSAVLSIVSNNFGARRYDRVMETVNKALKYGFIIATFGIIFLYIFGKTIISQFDSDPIVIGFGYDYLVIEVLVFYAYVILFICVSTLQGIKRPKMILYIALYRQLIAKYAIAYVIVIWLALDYIYLWVGVLIMIYSAAIFAYFYTQKLLKEVTLNKLSKK</sequence>
<evidence type="ECO:0000313" key="8">
    <source>
        <dbReference type="EMBL" id="AXX85908.1"/>
    </source>
</evidence>
<keyword evidence="3" id="KW-1003">Cell membrane</keyword>
<feature type="transmembrane region" description="Helical" evidence="7">
    <location>
        <begin position="283"/>
        <end position="302"/>
    </location>
</feature>
<evidence type="ECO:0000313" key="9">
    <source>
        <dbReference type="Proteomes" id="UP000264693"/>
    </source>
</evidence>
<dbReference type="PANTHER" id="PTHR43549">
    <property type="entry name" value="MULTIDRUG RESISTANCE PROTEIN YPNP-RELATED"/>
    <property type="match status" value="1"/>
</dbReference>
<evidence type="ECO:0000256" key="4">
    <source>
        <dbReference type="ARBA" id="ARBA00022692"/>
    </source>
</evidence>
<feature type="transmembrane region" description="Helical" evidence="7">
    <location>
        <begin position="418"/>
        <end position="438"/>
    </location>
</feature>
<accession>A0A347TH30</accession>
<name>A0A347TH30_9BACT</name>
<feature type="transmembrane region" description="Helical" evidence="7">
    <location>
        <begin position="390"/>
        <end position="412"/>
    </location>
</feature>
<evidence type="ECO:0000256" key="7">
    <source>
        <dbReference type="SAM" id="Phobius"/>
    </source>
</evidence>
<dbReference type="CDD" id="cd13145">
    <property type="entry name" value="MATE_like_5"/>
    <property type="match status" value="1"/>
</dbReference>
<dbReference type="AlphaFoldDB" id="A0A347TH30"/>
<feature type="transmembrane region" description="Helical" evidence="7">
    <location>
        <begin position="98"/>
        <end position="119"/>
    </location>
</feature>
<dbReference type="InterPro" id="IPR002528">
    <property type="entry name" value="MATE_fam"/>
</dbReference>
<dbReference type="InterPro" id="IPR052031">
    <property type="entry name" value="Membrane_Transporter-Flippase"/>
</dbReference>
<dbReference type="GO" id="GO:0015297">
    <property type="term" value="F:antiporter activity"/>
    <property type="evidence" value="ECO:0007669"/>
    <property type="project" value="InterPro"/>
</dbReference>